<gene>
    <name evidence="2" type="ORF">VNI00_001867</name>
</gene>
<protein>
    <submittedName>
        <fullName evidence="2">Uncharacterized protein</fullName>
    </submittedName>
</protein>
<reference evidence="2 3" key="1">
    <citation type="submission" date="2024-01" db="EMBL/GenBank/DDBJ databases">
        <title>A draft genome for a cacao thread blight-causing isolate of Paramarasmius palmivorus.</title>
        <authorList>
            <person name="Baruah I.K."/>
            <person name="Bukari Y."/>
            <person name="Amoako-Attah I."/>
            <person name="Meinhardt L.W."/>
            <person name="Bailey B.A."/>
            <person name="Cohen S.P."/>
        </authorList>
    </citation>
    <scope>NUCLEOTIDE SEQUENCE [LARGE SCALE GENOMIC DNA]</scope>
    <source>
        <strain evidence="2 3">GH-12</strain>
    </source>
</reference>
<feature type="compositionally biased region" description="Basic and acidic residues" evidence="1">
    <location>
        <begin position="134"/>
        <end position="152"/>
    </location>
</feature>
<evidence type="ECO:0000256" key="1">
    <source>
        <dbReference type="SAM" id="MobiDB-lite"/>
    </source>
</evidence>
<dbReference type="Proteomes" id="UP001383192">
    <property type="component" value="Unassembled WGS sequence"/>
</dbReference>
<evidence type="ECO:0000313" key="2">
    <source>
        <dbReference type="EMBL" id="KAK7059239.1"/>
    </source>
</evidence>
<sequence length="181" mass="20351">MKAFELCRVPNQNFNLSHSSMTSPEALALLCDLPTMNPELYKKLTAGDTNEGDLEVVVDESDVMTSDVICYVKQGKEGLQKGLELDEDGNIFRKTQANDTETTVEVTDAPEQITRRGRRVHASKPFGGAELWEMNDKSNREEDGEAKVEETKRKRKRKQSAGSGKLEEQTQKSRKKQKTSL</sequence>
<comment type="caution">
    <text evidence="2">The sequence shown here is derived from an EMBL/GenBank/DDBJ whole genome shotgun (WGS) entry which is preliminary data.</text>
</comment>
<accession>A0AAW0E517</accession>
<keyword evidence="3" id="KW-1185">Reference proteome</keyword>
<organism evidence="2 3">
    <name type="scientific">Paramarasmius palmivorus</name>
    <dbReference type="NCBI Taxonomy" id="297713"/>
    <lineage>
        <taxon>Eukaryota</taxon>
        <taxon>Fungi</taxon>
        <taxon>Dikarya</taxon>
        <taxon>Basidiomycota</taxon>
        <taxon>Agaricomycotina</taxon>
        <taxon>Agaricomycetes</taxon>
        <taxon>Agaricomycetidae</taxon>
        <taxon>Agaricales</taxon>
        <taxon>Marasmiineae</taxon>
        <taxon>Marasmiaceae</taxon>
        <taxon>Paramarasmius</taxon>
    </lineage>
</organism>
<evidence type="ECO:0000313" key="3">
    <source>
        <dbReference type="Proteomes" id="UP001383192"/>
    </source>
</evidence>
<dbReference type="EMBL" id="JAYKXP010000004">
    <property type="protein sequence ID" value="KAK7059239.1"/>
    <property type="molecule type" value="Genomic_DNA"/>
</dbReference>
<feature type="region of interest" description="Disordered" evidence="1">
    <location>
        <begin position="109"/>
        <end position="181"/>
    </location>
</feature>
<proteinExistence type="predicted"/>
<name>A0AAW0E517_9AGAR</name>
<dbReference type="AlphaFoldDB" id="A0AAW0E517"/>
<feature type="compositionally biased region" description="Basic residues" evidence="1">
    <location>
        <begin position="172"/>
        <end position="181"/>
    </location>
</feature>